<dbReference type="GO" id="GO:0005509">
    <property type="term" value="F:calcium ion binding"/>
    <property type="evidence" value="ECO:0007669"/>
    <property type="project" value="InterPro"/>
</dbReference>
<dbReference type="Proteomes" id="UP001107558">
    <property type="component" value="Chromosome 4"/>
</dbReference>
<dbReference type="Gene3D" id="1.10.238.10">
    <property type="entry name" value="EF-hand"/>
    <property type="match status" value="2"/>
</dbReference>
<dbReference type="SMART" id="SM00054">
    <property type="entry name" value="EFh"/>
    <property type="match status" value="2"/>
</dbReference>
<evidence type="ECO:0000256" key="2">
    <source>
        <dbReference type="ARBA" id="ARBA00022737"/>
    </source>
</evidence>
<dbReference type="OrthoDB" id="114727at2759"/>
<comment type="caution">
    <text evidence="6">The sequence shown here is derived from an EMBL/GenBank/DDBJ whole genome shotgun (WGS) entry which is preliminary data.</text>
</comment>
<feature type="domain" description="EF-hand" evidence="5">
    <location>
        <begin position="144"/>
        <end position="179"/>
    </location>
</feature>
<name>A0A9J6B979_POLVA</name>
<keyword evidence="1" id="KW-0479">Metal-binding</keyword>
<feature type="domain" description="EF-hand" evidence="5">
    <location>
        <begin position="101"/>
        <end position="136"/>
    </location>
</feature>
<dbReference type="Pfam" id="PF13499">
    <property type="entry name" value="EF-hand_7"/>
    <property type="match status" value="1"/>
</dbReference>
<reference evidence="6" key="1">
    <citation type="submission" date="2021-03" db="EMBL/GenBank/DDBJ databases">
        <title>Chromosome level genome of the anhydrobiotic midge Polypedilum vanderplanki.</title>
        <authorList>
            <person name="Yoshida Y."/>
            <person name="Kikawada T."/>
            <person name="Gusev O."/>
        </authorList>
    </citation>
    <scope>NUCLEOTIDE SEQUENCE</scope>
    <source>
        <strain evidence="6">NIAS01</strain>
        <tissue evidence="6">Whole body or cell culture</tissue>
    </source>
</reference>
<proteinExistence type="predicted"/>
<dbReference type="PROSITE" id="PS50222">
    <property type="entry name" value="EF_HAND_2"/>
    <property type="match status" value="2"/>
</dbReference>
<dbReference type="SUPFAM" id="SSF47473">
    <property type="entry name" value="EF-hand"/>
    <property type="match status" value="1"/>
</dbReference>
<keyword evidence="4" id="KW-0460">Magnesium</keyword>
<dbReference type="PROSITE" id="PS00018">
    <property type="entry name" value="EF_HAND_1"/>
    <property type="match status" value="2"/>
</dbReference>
<evidence type="ECO:0000256" key="4">
    <source>
        <dbReference type="ARBA" id="ARBA00022842"/>
    </source>
</evidence>
<dbReference type="PANTHER" id="PTHR45791:SF1">
    <property type="entry name" value="CALCIUM AND INTEGRIN BINDING FAMILY MEMBER 1"/>
    <property type="match status" value="1"/>
</dbReference>
<keyword evidence="2" id="KW-0677">Repeat</keyword>
<accession>A0A9J6B979</accession>
<dbReference type="GO" id="GO:0000287">
    <property type="term" value="F:magnesium ion binding"/>
    <property type="evidence" value="ECO:0007669"/>
    <property type="project" value="TreeGrafter"/>
</dbReference>
<dbReference type="InterPro" id="IPR002048">
    <property type="entry name" value="EF_hand_dom"/>
</dbReference>
<keyword evidence="7" id="KW-1185">Reference proteome</keyword>
<organism evidence="6 7">
    <name type="scientific">Polypedilum vanderplanki</name>
    <name type="common">Sleeping chironomid midge</name>
    <dbReference type="NCBI Taxonomy" id="319348"/>
    <lineage>
        <taxon>Eukaryota</taxon>
        <taxon>Metazoa</taxon>
        <taxon>Ecdysozoa</taxon>
        <taxon>Arthropoda</taxon>
        <taxon>Hexapoda</taxon>
        <taxon>Insecta</taxon>
        <taxon>Pterygota</taxon>
        <taxon>Neoptera</taxon>
        <taxon>Endopterygota</taxon>
        <taxon>Diptera</taxon>
        <taxon>Nematocera</taxon>
        <taxon>Chironomoidea</taxon>
        <taxon>Chironomidae</taxon>
        <taxon>Chironominae</taxon>
        <taxon>Polypedilum</taxon>
        <taxon>Polypedilum</taxon>
    </lineage>
</organism>
<gene>
    <name evidence="6" type="ORF">PVAND_014375</name>
</gene>
<dbReference type="CDD" id="cd00051">
    <property type="entry name" value="EFh"/>
    <property type="match status" value="1"/>
</dbReference>
<evidence type="ECO:0000313" key="6">
    <source>
        <dbReference type="EMBL" id="KAG5666340.1"/>
    </source>
</evidence>
<dbReference type="EMBL" id="JADBJN010000004">
    <property type="protein sequence ID" value="KAG5666340.1"/>
    <property type="molecule type" value="Genomic_DNA"/>
</dbReference>
<dbReference type="InterPro" id="IPR018247">
    <property type="entry name" value="EF_Hand_1_Ca_BS"/>
</dbReference>
<dbReference type="PANTHER" id="PTHR45791">
    <property type="entry name" value="CALCIUM AND INTEGRIN BINDING FAMILY MEMBER 2"/>
    <property type="match status" value="1"/>
</dbReference>
<dbReference type="AlphaFoldDB" id="A0A9J6B979"/>
<dbReference type="InterPro" id="IPR051433">
    <property type="entry name" value="CIBP"/>
</dbReference>
<keyword evidence="3" id="KW-0106">Calcium</keyword>
<evidence type="ECO:0000313" key="7">
    <source>
        <dbReference type="Proteomes" id="UP001107558"/>
    </source>
</evidence>
<dbReference type="FunFam" id="1.10.238.10:FF:000079">
    <property type="entry name" value="Calcium and integrin-binding family member 2"/>
    <property type="match status" value="1"/>
</dbReference>
<evidence type="ECO:0000256" key="1">
    <source>
        <dbReference type="ARBA" id="ARBA00022723"/>
    </source>
</evidence>
<dbReference type="InterPro" id="IPR011992">
    <property type="entry name" value="EF-hand-dom_pair"/>
</dbReference>
<evidence type="ECO:0000259" key="5">
    <source>
        <dbReference type="PROSITE" id="PS50222"/>
    </source>
</evidence>
<evidence type="ECO:0000256" key="3">
    <source>
        <dbReference type="ARBA" id="ARBA00022837"/>
    </source>
</evidence>
<sequence>MGNQPSQFTEEELRDYEDLTYFTRKEILLAHEKFKAISPEKVNHNKNAKLSMSKMMSTPELSSNPFADRICQVFSSAGDNTGDCTFEDYLDMMSVFSDQAPKSVKAEHAFRIFDFDGDDMLSKNDLKQVIQRLIGFNNQFSDLDMEQLIQNILEEADLDDDGSLSFAEFEHVIDKSSDFTNSFRIRL</sequence>
<protein>
    <recommendedName>
        <fullName evidence="5">EF-hand domain-containing protein</fullName>
    </recommendedName>
</protein>